<dbReference type="GO" id="GO:0005829">
    <property type="term" value="C:cytosol"/>
    <property type="evidence" value="ECO:0007669"/>
    <property type="project" value="TreeGrafter"/>
</dbReference>
<evidence type="ECO:0000313" key="7">
    <source>
        <dbReference type="EMBL" id="PKR88862.1"/>
    </source>
</evidence>
<evidence type="ECO:0000256" key="5">
    <source>
        <dbReference type="ARBA" id="ARBA00022839"/>
    </source>
</evidence>
<dbReference type="NCBIfam" id="TIGR01280">
    <property type="entry name" value="xseB"/>
    <property type="match status" value="1"/>
</dbReference>
<dbReference type="OrthoDB" id="9808145at2"/>
<dbReference type="Proteomes" id="UP000233491">
    <property type="component" value="Unassembled WGS sequence"/>
</dbReference>
<comment type="similarity">
    <text evidence="1 6">Belongs to the XseB family.</text>
</comment>
<comment type="caution">
    <text evidence="7">The sequence shown here is derived from an EMBL/GenBank/DDBJ whole genome shotgun (WGS) entry which is preliminary data.</text>
</comment>
<dbReference type="InterPro" id="IPR003761">
    <property type="entry name" value="Exonuc_VII_S"/>
</dbReference>
<proteinExistence type="inferred from homology"/>
<dbReference type="InterPro" id="IPR037004">
    <property type="entry name" value="Exonuc_VII_ssu_sf"/>
</dbReference>
<keyword evidence="4 6" id="KW-0378">Hydrolase</keyword>
<evidence type="ECO:0000256" key="6">
    <source>
        <dbReference type="HAMAP-Rule" id="MF_00337"/>
    </source>
</evidence>
<comment type="catalytic activity">
    <reaction evidence="6">
        <text>Exonucleolytic cleavage in either 5'- to 3'- or 3'- to 5'-direction to yield nucleoside 5'-phosphates.</text>
        <dbReference type="EC" id="3.1.11.6"/>
    </reaction>
</comment>
<dbReference type="NCBIfam" id="NF002139">
    <property type="entry name" value="PRK00977.1-3"/>
    <property type="match status" value="1"/>
</dbReference>
<sequence>MTTATDVSALSFEQALKELEGIVARLEQGSVPLEESISIYERGDALRKHCDGLLKAAEAKVEKIRIAGDGSAAGVEPLDRE</sequence>
<dbReference type="Pfam" id="PF02609">
    <property type="entry name" value="Exonuc_VII_S"/>
    <property type="match status" value="1"/>
</dbReference>
<dbReference type="AlphaFoldDB" id="A0A1I4SCU5"/>
<dbReference type="GO" id="GO:0006308">
    <property type="term" value="P:DNA catabolic process"/>
    <property type="evidence" value="ECO:0007669"/>
    <property type="project" value="UniProtKB-UniRule"/>
</dbReference>
<keyword evidence="2 6" id="KW-0963">Cytoplasm</keyword>
<evidence type="ECO:0000256" key="3">
    <source>
        <dbReference type="ARBA" id="ARBA00022722"/>
    </source>
</evidence>
<dbReference type="HAMAP" id="MF_00337">
    <property type="entry name" value="Exonuc_7_S"/>
    <property type="match status" value="1"/>
</dbReference>
<comment type="subunit">
    <text evidence="6">Heterooligomer composed of large and small subunits.</text>
</comment>
<keyword evidence="3 6" id="KW-0540">Nuclease</keyword>
<dbReference type="EC" id="3.1.11.6" evidence="6"/>
<evidence type="ECO:0000313" key="8">
    <source>
        <dbReference type="Proteomes" id="UP000233491"/>
    </source>
</evidence>
<gene>
    <name evidence="6" type="primary">xseB</name>
    <name evidence="7" type="ORF">CXZ10_12125</name>
</gene>
<name>A0A1I4SCU5_9HYPH</name>
<organism evidence="7 8">
    <name type="scientific">Pleomorphomonas diazotrophica</name>
    <dbReference type="NCBI Taxonomy" id="1166257"/>
    <lineage>
        <taxon>Bacteria</taxon>
        <taxon>Pseudomonadati</taxon>
        <taxon>Pseudomonadota</taxon>
        <taxon>Alphaproteobacteria</taxon>
        <taxon>Hyphomicrobiales</taxon>
        <taxon>Pleomorphomonadaceae</taxon>
        <taxon>Pleomorphomonas</taxon>
    </lineage>
</organism>
<dbReference type="Gene3D" id="1.10.287.1040">
    <property type="entry name" value="Exonuclease VII, small subunit"/>
    <property type="match status" value="1"/>
</dbReference>
<dbReference type="EMBL" id="PJNW01000009">
    <property type="protein sequence ID" value="PKR88862.1"/>
    <property type="molecule type" value="Genomic_DNA"/>
</dbReference>
<comment type="function">
    <text evidence="6">Bidirectionally degrades single-stranded DNA into large acid-insoluble oligonucleotides, which are then degraded further into small acid-soluble oligonucleotides.</text>
</comment>
<dbReference type="PANTHER" id="PTHR34137">
    <property type="entry name" value="EXODEOXYRIBONUCLEASE 7 SMALL SUBUNIT"/>
    <property type="match status" value="1"/>
</dbReference>
<accession>A0A1I4SCU5</accession>
<protein>
    <recommendedName>
        <fullName evidence="6">Exodeoxyribonuclease 7 small subunit</fullName>
        <ecNumber evidence="6">3.1.11.6</ecNumber>
    </recommendedName>
    <alternativeName>
        <fullName evidence="6">Exodeoxyribonuclease VII small subunit</fullName>
        <shortName evidence="6">Exonuclease VII small subunit</shortName>
    </alternativeName>
</protein>
<evidence type="ECO:0000256" key="4">
    <source>
        <dbReference type="ARBA" id="ARBA00022801"/>
    </source>
</evidence>
<dbReference type="GO" id="GO:0008855">
    <property type="term" value="F:exodeoxyribonuclease VII activity"/>
    <property type="evidence" value="ECO:0007669"/>
    <property type="project" value="UniProtKB-UniRule"/>
</dbReference>
<dbReference type="GO" id="GO:0009318">
    <property type="term" value="C:exodeoxyribonuclease VII complex"/>
    <property type="evidence" value="ECO:0007669"/>
    <property type="project" value="UniProtKB-UniRule"/>
</dbReference>
<dbReference type="RefSeq" id="WP_026789483.1">
    <property type="nucleotide sequence ID" value="NZ_FOUQ01000003.1"/>
</dbReference>
<evidence type="ECO:0000256" key="1">
    <source>
        <dbReference type="ARBA" id="ARBA00009998"/>
    </source>
</evidence>
<comment type="subcellular location">
    <subcellularLocation>
        <location evidence="6">Cytoplasm</location>
    </subcellularLocation>
</comment>
<keyword evidence="5 6" id="KW-0269">Exonuclease</keyword>
<reference evidence="7 8" key="1">
    <citation type="submission" date="2017-12" db="EMBL/GenBank/DDBJ databases">
        <title>Anaerobic carbon monoxide metabolism by Pleomorphomonas carboxyditropha sp. nov., a new mesophilic hydrogenogenic carboxidotroph.</title>
        <authorList>
            <person name="Esquivel-Elizondo S."/>
            <person name="Krajmalnik-Brown R."/>
        </authorList>
    </citation>
    <scope>NUCLEOTIDE SEQUENCE [LARGE SCALE GENOMIC DNA]</scope>
    <source>
        <strain evidence="7 8">R5-392</strain>
    </source>
</reference>
<dbReference type="PANTHER" id="PTHR34137:SF1">
    <property type="entry name" value="EXODEOXYRIBONUCLEASE 7 SMALL SUBUNIT"/>
    <property type="match status" value="1"/>
</dbReference>
<dbReference type="SUPFAM" id="SSF116842">
    <property type="entry name" value="XseB-like"/>
    <property type="match status" value="1"/>
</dbReference>
<keyword evidence="8" id="KW-1185">Reference proteome</keyword>
<evidence type="ECO:0000256" key="2">
    <source>
        <dbReference type="ARBA" id="ARBA00022490"/>
    </source>
</evidence>